<dbReference type="AlphaFoldDB" id="A0A975B6S3"/>
<reference evidence="1" key="1">
    <citation type="journal article" date="2021" name="Microb. Physiol.">
        <title>Proteogenomic Insights into the Physiology of Marine, Sulfate-Reducing, Filamentous Desulfonema limicola and Desulfonema magnum.</title>
        <authorList>
            <person name="Schnaars V."/>
            <person name="Wohlbrand L."/>
            <person name="Scheve S."/>
            <person name="Hinrichs C."/>
            <person name="Reinhardt R."/>
            <person name="Rabus R."/>
        </authorList>
    </citation>
    <scope>NUCLEOTIDE SEQUENCE</scope>
    <source>
        <strain evidence="1">5ac10</strain>
    </source>
</reference>
<dbReference type="RefSeq" id="WP_207691561.1">
    <property type="nucleotide sequence ID" value="NZ_CP061799.1"/>
</dbReference>
<dbReference type="Proteomes" id="UP000663720">
    <property type="component" value="Chromosome"/>
</dbReference>
<gene>
    <name evidence="1" type="ORF">dnl_21370</name>
</gene>
<accession>A0A975B6S3</accession>
<name>A0A975B6S3_9BACT</name>
<keyword evidence="2" id="KW-1185">Reference proteome</keyword>
<organism evidence="1 2">
    <name type="scientific">Desulfonema limicola</name>
    <dbReference type="NCBI Taxonomy" id="45656"/>
    <lineage>
        <taxon>Bacteria</taxon>
        <taxon>Pseudomonadati</taxon>
        <taxon>Thermodesulfobacteriota</taxon>
        <taxon>Desulfobacteria</taxon>
        <taxon>Desulfobacterales</taxon>
        <taxon>Desulfococcaceae</taxon>
        <taxon>Desulfonema</taxon>
    </lineage>
</organism>
<evidence type="ECO:0000313" key="1">
    <source>
        <dbReference type="EMBL" id="QTA79855.1"/>
    </source>
</evidence>
<dbReference type="EMBL" id="CP061799">
    <property type="protein sequence ID" value="QTA79855.1"/>
    <property type="molecule type" value="Genomic_DNA"/>
</dbReference>
<protein>
    <submittedName>
        <fullName evidence="1">Uncharacterized protein</fullName>
    </submittedName>
</protein>
<evidence type="ECO:0000313" key="2">
    <source>
        <dbReference type="Proteomes" id="UP000663720"/>
    </source>
</evidence>
<sequence>MIPVYFPFTYVSKQAADLLSTCFDKTIVYQSSSNTIPEFMTKMADQGFLDIRIPENSDEEKLAGVIQEYKNWAQVHKGGKMSFFKTQTGTTPFYDEISPHHIISDIKKKQNNEISEQMTDPVLQARIFLSIAQEFDENYWELSNGLESVSVMEKALIEQIKGDNDLDNINSLTPNQALTKDEPGSHMTEQRLKSWTRLLIGDPEKSNFYITTSRNVMETLLEDSQEMEKVLIQAVSNNPDSDEWKKDLSSKLENISIHAVLEKDLKPLSVENNAGFLTIYRIPREPYDFFSWYLNKGISPNNDKILETKEKYTLIGLMEMV</sequence>
<dbReference type="KEGG" id="dli:dnl_21370"/>
<proteinExistence type="predicted"/>